<keyword evidence="3" id="KW-1185">Reference proteome</keyword>
<proteinExistence type="predicted"/>
<feature type="compositionally biased region" description="Low complexity" evidence="1">
    <location>
        <begin position="45"/>
        <end position="55"/>
    </location>
</feature>
<evidence type="ECO:0000256" key="1">
    <source>
        <dbReference type="SAM" id="MobiDB-lite"/>
    </source>
</evidence>
<organism evidence="2 3">
    <name type="scientific">Streptomyces thermogriseus</name>
    <dbReference type="NCBI Taxonomy" id="75292"/>
    <lineage>
        <taxon>Bacteria</taxon>
        <taxon>Bacillati</taxon>
        <taxon>Actinomycetota</taxon>
        <taxon>Actinomycetes</taxon>
        <taxon>Kitasatosporales</taxon>
        <taxon>Streptomycetaceae</taxon>
        <taxon>Streptomyces</taxon>
    </lineage>
</organism>
<protein>
    <submittedName>
        <fullName evidence="2">Uncharacterized protein</fullName>
    </submittedName>
</protein>
<evidence type="ECO:0000313" key="3">
    <source>
        <dbReference type="Proteomes" id="UP001501072"/>
    </source>
</evidence>
<gene>
    <name evidence="2" type="ORF">GCM10009564_36190</name>
</gene>
<comment type="caution">
    <text evidence="2">The sequence shown here is derived from an EMBL/GenBank/DDBJ whole genome shotgun (WGS) entry which is preliminary data.</text>
</comment>
<sequence>MTGGDHARLAHGEVHTHEKAALRAAFSWWTAPSASFLTRGIPVPTGHVPVPTGHGPPAGPDRTPSDDLRPARNRAAGPGL</sequence>
<dbReference type="EMBL" id="BAAAHU010000038">
    <property type="protein sequence ID" value="GAA1012442.1"/>
    <property type="molecule type" value="Genomic_DNA"/>
</dbReference>
<name>A0ABN1T2H8_9ACTN</name>
<accession>A0ABN1T2H8</accession>
<dbReference type="Proteomes" id="UP001501072">
    <property type="component" value="Unassembled WGS sequence"/>
</dbReference>
<reference evidence="2 3" key="1">
    <citation type="journal article" date="2019" name="Int. J. Syst. Evol. Microbiol.">
        <title>The Global Catalogue of Microorganisms (GCM) 10K type strain sequencing project: providing services to taxonomists for standard genome sequencing and annotation.</title>
        <authorList>
            <consortium name="The Broad Institute Genomics Platform"/>
            <consortium name="The Broad Institute Genome Sequencing Center for Infectious Disease"/>
            <person name="Wu L."/>
            <person name="Ma J."/>
        </authorList>
    </citation>
    <scope>NUCLEOTIDE SEQUENCE [LARGE SCALE GENOMIC DNA]</scope>
    <source>
        <strain evidence="2 3">JCM 11269</strain>
    </source>
</reference>
<evidence type="ECO:0000313" key="2">
    <source>
        <dbReference type="EMBL" id="GAA1012442.1"/>
    </source>
</evidence>
<feature type="region of interest" description="Disordered" evidence="1">
    <location>
        <begin position="45"/>
        <end position="80"/>
    </location>
</feature>